<dbReference type="Proteomes" id="UP000694844">
    <property type="component" value="Chromosome 3"/>
</dbReference>
<dbReference type="KEGG" id="cvn:111126435"/>
<evidence type="ECO:0000259" key="2">
    <source>
        <dbReference type="PROSITE" id="PS51406"/>
    </source>
</evidence>
<proteinExistence type="predicted"/>
<keyword evidence="3" id="KW-1185">Reference proteome</keyword>
<dbReference type="PANTHER" id="PTHR19143">
    <property type="entry name" value="FIBRINOGEN/TENASCIN/ANGIOPOEITIN"/>
    <property type="match status" value="1"/>
</dbReference>
<feature type="signal peptide" evidence="1">
    <location>
        <begin position="1"/>
        <end position="30"/>
    </location>
</feature>
<dbReference type="InterPro" id="IPR002181">
    <property type="entry name" value="Fibrinogen_a/b/g_C_dom"/>
</dbReference>
<evidence type="ECO:0000313" key="3">
    <source>
        <dbReference type="Proteomes" id="UP000694844"/>
    </source>
</evidence>
<protein>
    <submittedName>
        <fullName evidence="4">Fibrinogen alpha chain-like</fullName>
    </submittedName>
</protein>
<organism evidence="3 4">
    <name type="scientific">Crassostrea virginica</name>
    <name type="common">Eastern oyster</name>
    <dbReference type="NCBI Taxonomy" id="6565"/>
    <lineage>
        <taxon>Eukaryota</taxon>
        <taxon>Metazoa</taxon>
        <taxon>Spiralia</taxon>
        <taxon>Lophotrochozoa</taxon>
        <taxon>Mollusca</taxon>
        <taxon>Bivalvia</taxon>
        <taxon>Autobranchia</taxon>
        <taxon>Pteriomorphia</taxon>
        <taxon>Ostreida</taxon>
        <taxon>Ostreoidea</taxon>
        <taxon>Ostreidae</taxon>
        <taxon>Crassostrea</taxon>
    </lineage>
</organism>
<feature type="chain" id="PRO_5033981517" evidence="1">
    <location>
        <begin position="31"/>
        <end position="343"/>
    </location>
</feature>
<dbReference type="SMART" id="SM00186">
    <property type="entry name" value="FBG"/>
    <property type="match status" value="1"/>
</dbReference>
<evidence type="ECO:0000313" key="4">
    <source>
        <dbReference type="RefSeq" id="XP_022326794.1"/>
    </source>
</evidence>
<dbReference type="GO" id="GO:0005615">
    <property type="term" value="C:extracellular space"/>
    <property type="evidence" value="ECO:0007669"/>
    <property type="project" value="TreeGrafter"/>
</dbReference>
<reference evidence="4" key="1">
    <citation type="submission" date="2025-08" db="UniProtKB">
        <authorList>
            <consortium name="RefSeq"/>
        </authorList>
    </citation>
    <scope>IDENTIFICATION</scope>
    <source>
        <tissue evidence="4">Whole sample</tissue>
    </source>
</reference>
<dbReference type="GeneID" id="111126435"/>
<dbReference type="InterPro" id="IPR050373">
    <property type="entry name" value="Fibrinogen_C-term_domain"/>
</dbReference>
<dbReference type="PROSITE" id="PS51406">
    <property type="entry name" value="FIBRINOGEN_C_2"/>
    <property type="match status" value="1"/>
</dbReference>
<dbReference type="AlphaFoldDB" id="A0A8B8DGW0"/>
<dbReference type="OrthoDB" id="6135693at2759"/>
<gene>
    <name evidence="4" type="primary">LOC111126435</name>
</gene>
<name>A0A8B8DGW0_CRAVI</name>
<dbReference type="InterPro" id="IPR014716">
    <property type="entry name" value="Fibrinogen_a/b/g_C_1"/>
</dbReference>
<dbReference type="PROSITE" id="PS00022">
    <property type="entry name" value="EGF_1"/>
    <property type="match status" value="1"/>
</dbReference>
<sequence>MINRRMQTFVKFRHSLLLMISLLLMYPIESLFRDGNVILLNKCNWNTYDQTDIIQEMGVKSRIHCAVVCFQYGETCLGFEVFNLVSTIGCRLFNGRSRENCASPTTITSSLYYRRTDVQDTTTQPLLTTTPNPCQNGGTYTSGSTCACLFGCSGLYCQTCINECKEATGVTGSGSAWIKPAGFDVPKHVWCQFDYGVTYIQIRKYGNVNFNRSFAEYENGFGDALGDYWLGNKYANTLSHFRAFTAGFALMNSGSSIMAYFYGFVILDSTANYAVQYTSASSASYPLDQNVPFQAYDTNSACATALGSGWWFGSTCVAGSLNGPYPVNFGSFHGATTTKIGIY</sequence>
<keyword evidence="1" id="KW-0732">Signal</keyword>
<dbReference type="SUPFAM" id="SSF56496">
    <property type="entry name" value="Fibrinogen C-terminal domain-like"/>
    <property type="match status" value="1"/>
</dbReference>
<accession>A0A8B8DGW0</accession>
<dbReference type="RefSeq" id="XP_022326794.1">
    <property type="nucleotide sequence ID" value="XM_022471086.1"/>
</dbReference>
<dbReference type="InterPro" id="IPR000742">
    <property type="entry name" value="EGF"/>
</dbReference>
<evidence type="ECO:0000256" key="1">
    <source>
        <dbReference type="SAM" id="SignalP"/>
    </source>
</evidence>
<dbReference type="Pfam" id="PF00147">
    <property type="entry name" value="Fibrinogen_C"/>
    <property type="match status" value="1"/>
</dbReference>
<dbReference type="InterPro" id="IPR036056">
    <property type="entry name" value="Fibrinogen-like_C"/>
</dbReference>
<feature type="domain" description="Fibrinogen C-terminal" evidence="2">
    <location>
        <begin position="155"/>
        <end position="343"/>
    </location>
</feature>
<dbReference type="Gene3D" id="3.90.215.10">
    <property type="entry name" value="Gamma Fibrinogen, chain A, domain 1"/>
    <property type="match status" value="1"/>
</dbReference>